<name>A0AC61QMD2_9BACT</name>
<comment type="caution">
    <text evidence="1">The sequence shown here is derived from an EMBL/GenBank/DDBJ whole genome shotgun (WGS) entry which is preliminary data.</text>
</comment>
<reference evidence="1" key="1">
    <citation type="submission" date="2019-04" db="EMBL/GenBank/DDBJ databases">
        <title>Microbes associate with the intestines of laboratory mice.</title>
        <authorList>
            <person name="Navarre W."/>
            <person name="Wong E."/>
            <person name="Huang K."/>
            <person name="Tropini C."/>
            <person name="Ng K."/>
            <person name="Yu B."/>
        </authorList>
    </citation>
    <scope>NUCLEOTIDE SEQUENCE</scope>
    <source>
        <strain evidence="1">NM73_A23</strain>
    </source>
</reference>
<dbReference type="Proteomes" id="UP000308886">
    <property type="component" value="Unassembled WGS sequence"/>
</dbReference>
<evidence type="ECO:0000313" key="1">
    <source>
        <dbReference type="EMBL" id="TGX80509.1"/>
    </source>
</evidence>
<accession>A0AC61QMD2</accession>
<gene>
    <name evidence="1" type="ORF">E5358_12700</name>
</gene>
<protein>
    <submittedName>
        <fullName evidence="1">Uncharacterized protein</fullName>
    </submittedName>
</protein>
<sequence length="118" mass="13364">MAKEKMNDFELAIKAYLDERAEQDSLFAQTYAKENKSIQECCQYIIGEAKKRTFSTNGGSMSAISDEEVYGMAVHYYDEDDIKVEKSNDSVKVTHSGKPKDKAKAKDKKVASVEFELF</sequence>
<organism evidence="1 2">
    <name type="scientific">Palleniella muris</name>
    <dbReference type="NCBI Taxonomy" id="3038145"/>
    <lineage>
        <taxon>Bacteria</taxon>
        <taxon>Pseudomonadati</taxon>
        <taxon>Bacteroidota</taxon>
        <taxon>Bacteroidia</taxon>
        <taxon>Bacteroidales</taxon>
        <taxon>Prevotellaceae</taxon>
        <taxon>Palleniella</taxon>
    </lineage>
</organism>
<proteinExistence type="predicted"/>
<evidence type="ECO:0000313" key="2">
    <source>
        <dbReference type="Proteomes" id="UP000308886"/>
    </source>
</evidence>
<dbReference type="EMBL" id="SRZC01000025">
    <property type="protein sequence ID" value="TGX80509.1"/>
    <property type="molecule type" value="Genomic_DNA"/>
</dbReference>
<keyword evidence="2" id="KW-1185">Reference proteome</keyword>